<dbReference type="AlphaFoldDB" id="W9QZQ3"/>
<proteinExistence type="predicted"/>
<evidence type="ECO:0000313" key="2">
    <source>
        <dbReference type="Proteomes" id="UP000030645"/>
    </source>
</evidence>
<keyword evidence="2" id="KW-1185">Reference proteome</keyword>
<gene>
    <name evidence="1" type="ORF">L484_020915</name>
</gene>
<dbReference type="EMBL" id="KE343479">
    <property type="protein sequence ID" value="EXB30275.1"/>
    <property type="molecule type" value="Genomic_DNA"/>
</dbReference>
<sequence>MSIWYRVLEKFRVVWAVPNRISELFGSDFLFGRSKNIKRLWNVAVLIVTCTLRLERNNRVFEDA</sequence>
<organism evidence="1 2">
    <name type="scientific">Morus notabilis</name>
    <dbReference type="NCBI Taxonomy" id="981085"/>
    <lineage>
        <taxon>Eukaryota</taxon>
        <taxon>Viridiplantae</taxon>
        <taxon>Streptophyta</taxon>
        <taxon>Embryophyta</taxon>
        <taxon>Tracheophyta</taxon>
        <taxon>Spermatophyta</taxon>
        <taxon>Magnoliopsida</taxon>
        <taxon>eudicotyledons</taxon>
        <taxon>Gunneridae</taxon>
        <taxon>Pentapetalae</taxon>
        <taxon>rosids</taxon>
        <taxon>fabids</taxon>
        <taxon>Rosales</taxon>
        <taxon>Moraceae</taxon>
        <taxon>Moreae</taxon>
        <taxon>Morus</taxon>
    </lineage>
</organism>
<evidence type="ECO:0000313" key="1">
    <source>
        <dbReference type="EMBL" id="EXB30275.1"/>
    </source>
</evidence>
<name>W9QZQ3_9ROSA</name>
<dbReference type="Proteomes" id="UP000030645">
    <property type="component" value="Unassembled WGS sequence"/>
</dbReference>
<protein>
    <submittedName>
        <fullName evidence="1">Uncharacterized protein</fullName>
    </submittedName>
</protein>
<accession>W9QZQ3</accession>
<reference evidence="2" key="1">
    <citation type="submission" date="2013-01" db="EMBL/GenBank/DDBJ databases">
        <title>Draft Genome Sequence of a Mulberry Tree, Morus notabilis C.K. Schneid.</title>
        <authorList>
            <person name="He N."/>
            <person name="Zhao S."/>
        </authorList>
    </citation>
    <scope>NUCLEOTIDE SEQUENCE</scope>
</reference>